<dbReference type="GO" id="GO:0009254">
    <property type="term" value="P:peptidoglycan turnover"/>
    <property type="evidence" value="ECO:0007669"/>
    <property type="project" value="InterPro"/>
</dbReference>
<accession>A0A7M2YXA5</accession>
<dbReference type="InterPro" id="IPR051933">
    <property type="entry name" value="Resuscitation_pf_RpfB"/>
</dbReference>
<feature type="region of interest" description="Disordered" evidence="3">
    <location>
        <begin position="249"/>
        <end position="277"/>
    </location>
</feature>
<keyword evidence="2" id="KW-0175">Coiled coil</keyword>
<dbReference type="Proteomes" id="UP000254134">
    <property type="component" value="Unassembled WGS sequence"/>
</dbReference>
<dbReference type="EMBL" id="QQZY01000003">
    <property type="protein sequence ID" value="RDI74676.1"/>
    <property type="molecule type" value="Genomic_DNA"/>
</dbReference>
<evidence type="ECO:0000256" key="1">
    <source>
        <dbReference type="ARBA" id="ARBA00022729"/>
    </source>
</evidence>
<dbReference type="GO" id="GO:0004553">
    <property type="term" value="F:hydrolase activity, hydrolyzing O-glycosyl compounds"/>
    <property type="evidence" value="ECO:0007669"/>
    <property type="project" value="InterPro"/>
</dbReference>
<dbReference type="CDD" id="cd22786">
    <property type="entry name" value="DPBB_YuiC-like"/>
    <property type="match status" value="1"/>
</dbReference>
<evidence type="ECO:0000256" key="3">
    <source>
        <dbReference type="SAM" id="MobiDB-lite"/>
    </source>
</evidence>
<evidence type="ECO:0000256" key="2">
    <source>
        <dbReference type="SAM" id="Coils"/>
    </source>
</evidence>
<dbReference type="PANTHER" id="PTHR39160">
    <property type="entry name" value="CELL WALL-BINDING PROTEIN YOCH"/>
    <property type="match status" value="1"/>
</dbReference>
<dbReference type="Pfam" id="PF06725">
    <property type="entry name" value="3D"/>
    <property type="match status" value="1"/>
</dbReference>
<dbReference type="InterPro" id="IPR036908">
    <property type="entry name" value="RlpA-like_sf"/>
</dbReference>
<feature type="coiled-coil region" evidence="2">
    <location>
        <begin position="179"/>
        <end position="241"/>
    </location>
</feature>
<evidence type="ECO:0000313" key="5">
    <source>
        <dbReference type="EMBL" id="RDI74676.1"/>
    </source>
</evidence>
<organism evidence="5 6">
    <name type="scientific">Gaiella occulta</name>
    <dbReference type="NCBI Taxonomy" id="1002870"/>
    <lineage>
        <taxon>Bacteria</taxon>
        <taxon>Bacillati</taxon>
        <taxon>Actinomycetota</taxon>
        <taxon>Thermoleophilia</taxon>
        <taxon>Gaiellales</taxon>
        <taxon>Gaiellaceae</taxon>
        <taxon>Gaiella</taxon>
    </lineage>
</organism>
<evidence type="ECO:0000313" key="6">
    <source>
        <dbReference type="Proteomes" id="UP000254134"/>
    </source>
</evidence>
<dbReference type="GO" id="GO:0019867">
    <property type="term" value="C:outer membrane"/>
    <property type="evidence" value="ECO:0007669"/>
    <property type="project" value="InterPro"/>
</dbReference>
<reference evidence="6" key="2">
    <citation type="journal article" date="2019" name="MicrobiologyOpen">
        <title>High-quality draft genome sequence of Gaiella occulta isolated from a 150 meter deep mineral water borehole and comparison with the genome sequences of other deep-branching lineages of the phylum Actinobacteria.</title>
        <authorList>
            <person name="Severino R."/>
            <person name="Froufe H.J.C."/>
            <person name="Barroso C."/>
            <person name="Albuquerque L."/>
            <person name="Lobo-da-Cunha A."/>
            <person name="da Costa M.S."/>
            <person name="Egas C."/>
        </authorList>
    </citation>
    <scope>NUCLEOTIDE SEQUENCE [LARGE SCALE GENOMIC DNA]</scope>
    <source>
        <strain evidence="6">F2-233</strain>
    </source>
</reference>
<dbReference type="InterPro" id="IPR010611">
    <property type="entry name" value="3D_dom"/>
</dbReference>
<keyword evidence="1" id="KW-0732">Signal</keyword>
<dbReference type="AlphaFoldDB" id="A0A7M2YXA5"/>
<keyword evidence="6" id="KW-1185">Reference proteome</keyword>
<protein>
    <submittedName>
        <fullName evidence="5">3D domain</fullName>
    </submittedName>
</protein>
<sequence>MVCYGPAPVERRSGRRAPLVAAVAAGALIIGLSPPSGGADTVPALRARGAALQRAEQAALLQLYAAESSLARSRAALAALEARSAALAAAEADARRRTGIVRRSLAASRQRLASLLRDLYVQGDADPIAVILGASSLDEAVTGIESLSRAASQSARLGREAQSRAATLRVLSTRLAKRRGDLERARRDARAAARQLEDAVARRASTVAGLRRRRALTNVQIAALEERARAAQRASAKLAAAAAAAAARAEPATAVDTTTTSPQPPDPIPAPQPPGGTRTLVVDAVAYHLPGRTASGIPVGIGVIAVDPTVIPLGTRVFVPGYGPAVAADVGTAIKGAIIDLWMPSTARARAWGRRTVTITIYG</sequence>
<dbReference type="Gene3D" id="2.40.40.10">
    <property type="entry name" value="RlpA-like domain"/>
    <property type="match status" value="1"/>
</dbReference>
<proteinExistence type="predicted"/>
<gene>
    <name evidence="5" type="ORF">Gocc_1565</name>
</gene>
<evidence type="ECO:0000259" key="4">
    <source>
        <dbReference type="Pfam" id="PF06725"/>
    </source>
</evidence>
<feature type="compositionally biased region" description="Low complexity" evidence="3">
    <location>
        <begin position="249"/>
        <end position="261"/>
    </location>
</feature>
<comment type="caution">
    <text evidence="5">The sequence shown here is derived from an EMBL/GenBank/DDBJ whole genome shotgun (WGS) entry which is preliminary data.</text>
</comment>
<feature type="compositionally biased region" description="Pro residues" evidence="3">
    <location>
        <begin position="262"/>
        <end position="274"/>
    </location>
</feature>
<reference evidence="5 6" key="1">
    <citation type="submission" date="2018-07" db="EMBL/GenBank/DDBJ databases">
        <title>High-quality-draft genome sequence of Gaiella occulta.</title>
        <authorList>
            <person name="Severino R."/>
            <person name="Froufe H.J.C."/>
            <person name="Rainey F.A."/>
            <person name="Barroso C."/>
            <person name="Albuquerque L."/>
            <person name="Lobo-Da-Cunha A."/>
            <person name="Da Costa M.S."/>
            <person name="Egas C."/>
        </authorList>
    </citation>
    <scope>NUCLEOTIDE SEQUENCE [LARGE SCALE GENOMIC DNA]</scope>
    <source>
        <strain evidence="5 6">F2-233</strain>
    </source>
</reference>
<feature type="domain" description="3D" evidence="4">
    <location>
        <begin position="303"/>
        <end position="361"/>
    </location>
</feature>
<dbReference type="SUPFAM" id="SSF50685">
    <property type="entry name" value="Barwin-like endoglucanases"/>
    <property type="match status" value="1"/>
</dbReference>
<dbReference type="PANTHER" id="PTHR39160:SF4">
    <property type="entry name" value="RESUSCITATION-PROMOTING FACTOR RPFB"/>
    <property type="match status" value="1"/>
</dbReference>
<name>A0A7M2YXA5_9ACTN</name>